<sequence>MPTTLESSRPDSSIEDEMELSHEVRYVEPMFEVFSIQIRNFFGDLYGTITVRDSCGTQYLYQTGREEYQSIRPGKTAFLLTGPARGITALDDVAFHVDLMDKESDKPLLRAGLMEWSPGFHRHNMYNKPTYEDIYDYDEDGGAYCLDPHDDGEVSVRVNYMVSKDAVEATLEVTLIIGDGEEDSAHVYGMITARNSNFPDESLLFQKEWNERVDVKAGQPIPLSRSVVAIPFNSSLIVRADLFDYDDANVIVKDSVQLPAKLSGTSEERMSGQRGEIRVNVTFRDDI</sequence>
<dbReference type="Pfam" id="PF20241">
    <property type="entry name" value="DUF6598"/>
    <property type="match status" value="1"/>
</dbReference>
<dbReference type="OrthoDB" id="1602268at2759"/>
<reference evidence="2 3" key="1">
    <citation type="submission" date="2020-04" db="EMBL/GenBank/DDBJ databases">
        <title>Plant Genome Project.</title>
        <authorList>
            <person name="Zhang R.-G."/>
        </authorList>
    </citation>
    <scope>NUCLEOTIDE SEQUENCE [LARGE SCALE GENOMIC DNA]</scope>
    <source>
        <strain evidence="2">YNK0</strain>
        <tissue evidence="2">Leaf</tissue>
    </source>
</reference>
<feature type="domain" description="DUF6598" evidence="1">
    <location>
        <begin position="30"/>
        <end position="281"/>
    </location>
</feature>
<evidence type="ECO:0000259" key="1">
    <source>
        <dbReference type="Pfam" id="PF20241"/>
    </source>
</evidence>
<name>A0A834YBG5_TETSI</name>
<dbReference type="PANTHER" id="PTHR33065">
    <property type="entry name" value="OS07G0486400 PROTEIN"/>
    <property type="match status" value="1"/>
</dbReference>
<evidence type="ECO:0000313" key="2">
    <source>
        <dbReference type="EMBL" id="KAF8376696.1"/>
    </source>
</evidence>
<dbReference type="Proteomes" id="UP000655225">
    <property type="component" value="Unassembled WGS sequence"/>
</dbReference>
<dbReference type="AlphaFoldDB" id="A0A834YBG5"/>
<protein>
    <recommendedName>
        <fullName evidence="1">DUF6598 domain-containing protein</fullName>
    </recommendedName>
</protein>
<gene>
    <name evidence="2" type="ORF">HHK36_031635</name>
</gene>
<dbReference type="PANTHER" id="PTHR33065:SF88">
    <property type="entry name" value="OS11G0104220 PROTEIN"/>
    <property type="match status" value="1"/>
</dbReference>
<dbReference type="InterPro" id="IPR046533">
    <property type="entry name" value="DUF6598"/>
</dbReference>
<comment type="caution">
    <text evidence="2">The sequence shown here is derived from an EMBL/GenBank/DDBJ whole genome shotgun (WGS) entry which is preliminary data.</text>
</comment>
<keyword evidence="3" id="KW-1185">Reference proteome</keyword>
<evidence type="ECO:0000313" key="3">
    <source>
        <dbReference type="Proteomes" id="UP000655225"/>
    </source>
</evidence>
<dbReference type="OMA" id="HNIHPND"/>
<dbReference type="EMBL" id="JABCRI010000141">
    <property type="protein sequence ID" value="KAF8376696.1"/>
    <property type="molecule type" value="Genomic_DNA"/>
</dbReference>
<accession>A0A834YBG5</accession>
<proteinExistence type="predicted"/>
<organism evidence="2 3">
    <name type="scientific">Tetracentron sinense</name>
    <name type="common">Spur-leaf</name>
    <dbReference type="NCBI Taxonomy" id="13715"/>
    <lineage>
        <taxon>Eukaryota</taxon>
        <taxon>Viridiplantae</taxon>
        <taxon>Streptophyta</taxon>
        <taxon>Embryophyta</taxon>
        <taxon>Tracheophyta</taxon>
        <taxon>Spermatophyta</taxon>
        <taxon>Magnoliopsida</taxon>
        <taxon>Trochodendrales</taxon>
        <taxon>Trochodendraceae</taxon>
        <taxon>Tetracentron</taxon>
    </lineage>
</organism>